<protein>
    <submittedName>
        <fullName evidence="1">Uncharacterized protein</fullName>
    </submittedName>
</protein>
<dbReference type="Proteomes" id="UP001597641">
    <property type="component" value="Unassembled WGS sequence"/>
</dbReference>
<evidence type="ECO:0000313" key="2">
    <source>
        <dbReference type="Proteomes" id="UP001597641"/>
    </source>
</evidence>
<comment type="caution">
    <text evidence="1">The sequence shown here is derived from an EMBL/GenBank/DDBJ whole genome shotgun (WGS) entry which is preliminary data.</text>
</comment>
<dbReference type="EMBL" id="JBHUOX010000007">
    <property type="protein sequence ID" value="MFD3001051.1"/>
    <property type="molecule type" value="Genomic_DNA"/>
</dbReference>
<dbReference type="RefSeq" id="WP_377484768.1">
    <property type="nucleotide sequence ID" value="NZ_JBHUOX010000007.1"/>
</dbReference>
<reference evidence="2" key="1">
    <citation type="journal article" date="2019" name="Int. J. Syst. Evol. Microbiol.">
        <title>The Global Catalogue of Microorganisms (GCM) 10K type strain sequencing project: providing services to taxonomists for standard genome sequencing and annotation.</title>
        <authorList>
            <consortium name="The Broad Institute Genomics Platform"/>
            <consortium name="The Broad Institute Genome Sequencing Center for Infectious Disease"/>
            <person name="Wu L."/>
            <person name="Ma J."/>
        </authorList>
    </citation>
    <scope>NUCLEOTIDE SEQUENCE [LARGE SCALE GENOMIC DNA]</scope>
    <source>
        <strain evidence="2">KCTC 23984</strain>
    </source>
</reference>
<accession>A0ABW6BU67</accession>
<organism evidence="1 2">
    <name type="scientific">Pontibacter toksunensis</name>
    <dbReference type="NCBI Taxonomy" id="1332631"/>
    <lineage>
        <taxon>Bacteria</taxon>
        <taxon>Pseudomonadati</taxon>
        <taxon>Bacteroidota</taxon>
        <taxon>Cytophagia</taxon>
        <taxon>Cytophagales</taxon>
        <taxon>Hymenobacteraceae</taxon>
        <taxon>Pontibacter</taxon>
    </lineage>
</organism>
<keyword evidence="2" id="KW-1185">Reference proteome</keyword>
<proteinExistence type="predicted"/>
<evidence type="ECO:0000313" key="1">
    <source>
        <dbReference type="EMBL" id="MFD3001051.1"/>
    </source>
</evidence>
<sequence length="149" mass="17323">MHHYKKLPIYQKGEEIFHLISCIGELVPEDDSMLQHIRVFMLEDAAILTVKISSAAGADLYDIQMENAVLIRKAARDLLTNCTALELYGFQDTTYLPLLRQTIEEYRLLFLQWVAGFDPWNYLWDDWGLFNPPGTSRQEDEDHLEESSI</sequence>
<name>A0ABW6BU67_9BACT</name>
<gene>
    <name evidence="1" type="ORF">ACFS7Z_11800</name>
</gene>